<dbReference type="EMBL" id="CAMKVN010012338">
    <property type="protein sequence ID" value="CAI2195362.1"/>
    <property type="molecule type" value="Genomic_DNA"/>
</dbReference>
<comment type="caution">
    <text evidence="2">The sequence shown here is derived from an EMBL/GenBank/DDBJ whole genome shotgun (WGS) entry which is preliminary data.</text>
</comment>
<protein>
    <submittedName>
        <fullName evidence="2">1841_t:CDS:1</fullName>
    </submittedName>
</protein>
<dbReference type="InterPro" id="IPR044925">
    <property type="entry name" value="His-Me_finger_sf"/>
</dbReference>
<accession>A0A9W4T9H6</accession>
<organism evidence="2 3">
    <name type="scientific">Funneliformis geosporum</name>
    <dbReference type="NCBI Taxonomy" id="1117311"/>
    <lineage>
        <taxon>Eukaryota</taxon>
        <taxon>Fungi</taxon>
        <taxon>Fungi incertae sedis</taxon>
        <taxon>Mucoromycota</taxon>
        <taxon>Glomeromycotina</taxon>
        <taxon>Glomeromycetes</taxon>
        <taxon>Glomerales</taxon>
        <taxon>Glomeraceae</taxon>
        <taxon>Funneliformis</taxon>
    </lineage>
</organism>
<evidence type="ECO:0000259" key="1">
    <source>
        <dbReference type="Pfam" id="PF13392"/>
    </source>
</evidence>
<dbReference type="Proteomes" id="UP001153678">
    <property type="component" value="Unassembled WGS sequence"/>
</dbReference>
<sequence>MKIWLPIVGADYFISNIGRIKNKNSRISEGSIHKDHGYAQTKIGRNNNYTSINIHRLVAEAFISNPENKPFVNHINGIKSDNRADNLKWVYPKENANRKVFLNPDCGRSRKVVQKTLDGNVIRIWDSANHTGITLNINRRNITACCREKRNIAGEWAWIYYDDYIKSDPNEE</sequence>
<dbReference type="AlphaFoldDB" id="A0A9W4T9H6"/>
<dbReference type="SUPFAM" id="SSF54060">
    <property type="entry name" value="His-Me finger endonucleases"/>
    <property type="match status" value="1"/>
</dbReference>
<dbReference type="Gene3D" id="3.90.75.20">
    <property type="match status" value="1"/>
</dbReference>
<keyword evidence="3" id="KW-1185">Reference proteome</keyword>
<name>A0A9W4T9H6_9GLOM</name>
<dbReference type="InterPro" id="IPR003615">
    <property type="entry name" value="HNH_nuc"/>
</dbReference>
<dbReference type="Gene3D" id="1.10.10.10">
    <property type="entry name" value="Winged helix-like DNA-binding domain superfamily/Winged helix DNA-binding domain"/>
    <property type="match status" value="1"/>
</dbReference>
<gene>
    <name evidence="2" type="ORF">FWILDA_LOCUS17038</name>
</gene>
<dbReference type="OrthoDB" id="2438771at2759"/>
<dbReference type="InterPro" id="IPR036388">
    <property type="entry name" value="WH-like_DNA-bd_sf"/>
</dbReference>
<proteinExistence type="predicted"/>
<dbReference type="Pfam" id="PF13392">
    <property type="entry name" value="HNH_3"/>
    <property type="match status" value="1"/>
</dbReference>
<reference evidence="2" key="1">
    <citation type="submission" date="2022-08" db="EMBL/GenBank/DDBJ databases">
        <authorList>
            <person name="Kallberg Y."/>
            <person name="Tangrot J."/>
            <person name="Rosling A."/>
        </authorList>
    </citation>
    <scope>NUCLEOTIDE SEQUENCE</scope>
    <source>
        <strain evidence="2">Wild A</strain>
    </source>
</reference>
<feature type="domain" description="HNH nuclease" evidence="1">
    <location>
        <begin position="54"/>
        <end position="96"/>
    </location>
</feature>
<evidence type="ECO:0000313" key="3">
    <source>
        <dbReference type="Proteomes" id="UP001153678"/>
    </source>
</evidence>
<evidence type="ECO:0000313" key="2">
    <source>
        <dbReference type="EMBL" id="CAI2195362.1"/>
    </source>
</evidence>